<dbReference type="PANTHER" id="PTHR36917:SF1">
    <property type="entry name" value="INNER MEMBRANE-SPANNING PROTEIN YCIB"/>
    <property type="match status" value="1"/>
</dbReference>
<keyword evidence="7" id="KW-1185">Reference proteome</keyword>
<dbReference type="HAMAP" id="MF_00189">
    <property type="entry name" value="YciB"/>
    <property type="match status" value="1"/>
</dbReference>
<feature type="transmembrane region" description="Helical" evidence="5">
    <location>
        <begin position="54"/>
        <end position="75"/>
    </location>
</feature>
<dbReference type="InterPro" id="IPR006008">
    <property type="entry name" value="YciB"/>
</dbReference>
<accession>A0A1X3D019</accession>
<evidence type="ECO:0000256" key="3">
    <source>
        <dbReference type="ARBA" id="ARBA00022989"/>
    </source>
</evidence>
<protein>
    <recommendedName>
        <fullName evidence="5">Inner membrane-spanning protein YciB</fullName>
    </recommendedName>
</protein>
<dbReference type="EMBL" id="LR134313">
    <property type="protein sequence ID" value="VEF00912.1"/>
    <property type="molecule type" value="Genomic_DNA"/>
</dbReference>
<dbReference type="NCBIfam" id="TIGR00997">
    <property type="entry name" value="ispZ"/>
    <property type="match status" value="1"/>
</dbReference>
<dbReference type="AlphaFoldDB" id="A0A1X3D019"/>
<evidence type="ECO:0000313" key="7">
    <source>
        <dbReference type="Proteomes" id="UP000279284"/>
    </source>
</evidence>
<comment type="subcellular location">
    <subcellularLocation>
        <location evidence="5">Cell inner membrane</location>
        <topology evidence="5">Multi-pass membrane protein</topology>
    </subcellularLocation>
</comment>
<keyword evidence="2 5" id="KW-0812">Transmembrane</keyword>
<keyword evidence="1 5" id="KW-1003">Cell membrane</keyword>
<dbReference type="OrthoDB" id="9788219at2"/>
<dbReference type="KEGG" id="nci:NCTC10296_01105"/>
<dbReference type="RefSeq" id="WP_085415730.1">
    <property type="nucleotide sequence ID" value="NZ_CAUJPY010000010.1"/>
</dbReference>
<evidence type="ECO:0000256" key="4">
    <source>
        <dbReference type="ARBA" id="ARBA00023136"/>
    </source>
</evidence>
<comment type="function">
    <text evidence="5">Plays a role in cell envelope biogenesis, maintenance of cell envelope integrity and membrane homeostasis.</text>
</comment>
<evidence type="ECO:0000256" key="2">
    <source>
        <dbReference type="ARBA" id="ARBA00022692"/>
    </source>
</evidence>
<keyword evidence="4 5" id="KW-0472">Membrane</keyword>
<sequence length="182" mass="20563">MKILSDLIAVILFFITYSLTQNIIWATAVALVIGIIQAAFTWMKHKKLDTMQKVSFVLIVVFGGATILFKNGAFIMWKPTLLFWAGAIAIGISHLMKKNGLKALMGKELTLPDAIWNRLTYIWIGFLFIMGVINLAVAYPFTPAREPIWVQYKMYGSTGLMLAFVLAQGFYLSRHLPQENQQ</sequence>
<feature type="transmembrane region" description="Helical" evidence="5">
    <location>
        <begin position="154"/>
        <end position="172"/>
    </location>
</feature>
<evidence type="ECO:0000313" key="6">
    <source>
        <dbReference type="EMBL" id="VEF00912.1"/>
    </source>
</evidence>
<comment type="caution">
    <text evidence="5">Lacks conserved residue(s) required for the propagation of feature annotation.</text>
</comment>
<evidence type="ECO:0000256" key="5">
    <source>
        <dbReference type="HAMAP-Rule" id="MF_00189"/>
    </source>
</evidence>
<feature type="transmembrane region" description="Helical" evidence="5">
    <location>
        <begin position="23"/>
        <end position="42"/>
    </location>
</feature>
<dbReference type="Proteomes" id="UP000279284">
    <property type="component" value="Chromosome"/>
</dbReference>
<keyword evidence="5" id="KW-0997">Cell inner membrane</keyword>
<keyword evidence="3 5" id="KW-1133">Transmembrane helix</keyword>
<dbReference type="STRING" id="493.BWD07_02115"/>
<dbReference type="NCBIfam" id="NF001325">
    <property type="entry name" value="PRK00259.1-3"/>
    <property type="match status" value="1"/>
</dbReference>
<dbReference type="GO" id="GO:0005886">
    <property type="term" value="C:plasma membrane"/>
    <property type="evidence" value="ECO:0007669"/>
    <property type="project" value="UniProtKB-SubCell"/>
</dbReference>
<organism evidence="6 7">
    <name type="scientific">Neisseria canis</name>
    <dbReference type="NCBI Taxonomy" id="493"/>
    <lineage>
        <taxon>Bacteria</taxon>
        <taxon>Pseudomonadati</taxon>
        <taxon>Pseudomonadota</taxon>
        <taxon>Betaproteobacteria</taxon>
        <taxon>Neisseriales</taxon>
        <taxon>Neisseriaceae</taxon>
        <taxon>Neisseria</taxon>
    </lineage>
</organism>
<feature type="transmembrane region" description="Helical" evidence="5">
    <location>
        <begin position="119"/>
        <end position="142"/>
    </location>
</feature>
<proteinExistence type="inferred from homology"/>
<comment type="similarity">
    <text evidence="5">Belongs to the YciB family.</text>
</comment>
<name>A0A1X3D019_9NEIS</name>
<reference evidence="6 7" key="1">
    <citation type="submission" date="2018-12" db="EMBL/GenBank/DDBJ databases">
        <authorList>
            <consortium name="Pathogen Informatics"/>
        </authorList>
    </citation>
    <scope>NUCLEOTIDE SEQUENCE [LARGE SCALE GENOMIC DNA]</scope>
    <source>
        <strain evidence="6 7">NCTC10296</strain>
    </source>
</reference>
<gene>
    <name evidence="6" type="primary">ispZ</name>
    <name evidence="5" type="synonym">yciB</name>
    <name evidence="6" type="ORF">NCTC10296_01105</name>
</gene>
<dbReference type="PANTHER" id="PTHR36917">
    <property type="entry name" value="INTRACELLULAR SEPTATION PROTEIN A-RELATED"/>
    <property type="match status" value="1"/>
</dbReference>
<dbReference type="Pfam" id="PF04279">
    <property type="entry name" value="IspA"/>
    <property type="match status" value="1"/>
</dbReference>
<evidence type="ECO:0000256" key="1">
    <source>
        <dbReference type="ARBA" id="ARBA00022475"/>
    </source>
</evidence>